<dbReference type="Pfam" id="PF00005">
    <property type="entry name" value="ABC_tran"/>
    <property type="match status" value="1"/>
</dbReference>
<comment type="similarity">
    <text evidence="1">Belongs to the ABC transporter superfamily.</text>
</comment>
<dbReference type="KEGG" id="fsa:C5Q98_07295"/>
<dbReference type="OrthoDB" id="9809205at2"/>
<evidence type="ECO:0000256" key="2">
    <source>
        <dbReference type="ARBA" id="ARBA00022448"/>
    </source>
</evidence>
<gene>
    <name evidence="6" type="ORF">C5Q98_07295</name>
</gene>
<keyword evidence="7" id="KW-1185">Reference proteome</keyword>
<dbReference type="SMART" id="SM00382">
    <property type="entry name" value="AAA"/>
    <property type="match status" value="1"/>
</dbReference>
<feature type="domain" description="ABC transporter" evidence="5">
    <location>
        <begin position="6"/>
        <end position="234"/>
    </location>
</feature>
<proteinExistence type="inferred from homology"/>
<dbReference type="RefSeq" id="WP_106012971.1">
    <property type="nucleotide sequence ID" value="NZ_CP027226.1"/>
</dbReference>
<evidence type="ECO:0000256" key="3">
    <source>
        <dbReference type="ARBA" id="ARBA00022741"/>
    </source>
</evidence>
<dbReference type="Proteomes" id="UP000237947">
    <property type="component" value="Chromosome"/>
</dbReference>
<evidence type="ECO:0000313" key="7">
    <source>
        <dbReference type="Proteomes" id="UP000237947"/>
    </source>
</evidence>
<dbReference type="InterPro" id="IPR003593">
    <property type="entry name" value="AAA+_ATPase"/>
</dbReference>
<dbReference type="GO" id="GO:0005524">
    <property type="term" value="F:ATP binding"/>
    <property type="evidence" value="ECO:0007669"/>
    <property type="project" value="UniProtKB-KW"/>
</dbReference>
<keyword evidence="3" id="KW-0547">Nucleotide-binding</keyword>
<evidence type="ECO:0000256" key="4">
    <source>
        <dbReference type="ARBA" id="ARBA00022840"/>
    </source>
</evidence>
<dbReference type="PROSITE" id="PS50893">
    <property type="entry name" value="ABC_TRANSPORTER_2"/>
    <property type="match status" value="1"/>
</dbReference>
<keyword evidence="2" id="KW-0813">Transport</keyword>
<dbReference type="InterPro" id="IPR017871">
    <property type="entry name" value="ABC_transporter-like_CS"/>
</dbReference>
<dbReference type="EMBL" id="CP027226">
    <property type="protein sequence ID" value="AVM43024.1"/>
    <property type="molecule type" value="Genomic_DNA"/>
</dbReference>
<dbReference type="Gene3D" id="3.40.50.300">
    <property type="entry name" value="P-loop containing nucleotide triphosphate hydrolases"/>
    <property type="match status" value="1"/>
</dbReference>
<dbReference type="SUPFAM" id="SSF52540">
    <property type="entry name" value="P-loop containing nucleoside triphosphate hydrolases"/>
    <property type="match status" value="1"/>
</dbReference>
<evidence type="ECO:0000256" key="1">
    <source>
        <dbReference type="ARBA" id="ARBA00005417"/>
    </source>
</evidence>
<organism evidence="6 7">
    <name type="scientific">Fastidiosipila sanguinis</name>
    <dbReference type="NCBI Taxonomy" id="236753"/>
    <lineage>
        <taxon>Bacteria</taxon>
        <taxon>Bacillati</taxon>
        <taxon>Bacillota</taxon>
        <taxon>Clostridia</taxon>
        <taxon>Eubacteriales</taxon>
        <taxon>Oscillospiraceae</taxon>
        <taxon>Fastidiosipila</taxon>
    </lineage>
</organism>
<dbReference type="GO" id="GO:0016887">
    <property type="term" value="F:ATP hydrolysis activity"/>
    <property type="evidence" value="ECO:0007669"/>
    <property type="project" value="InterPro"/>
</dbReference>
<dbReference type="PANTHER" id="PTHR43335">
    <property type="entry name" value="ABC TRANSPORTER, ATP-BINDING PROTEIN"/>
    <property type="match status" value="1"/>
</dbReference>
<evidence type="ECO:0000259" key="5">
    <source>
        <dbReference type="PROSITE" id="PS50893"/>
    </source>
</evidence>
<dbReference type="InterPro" id="IPR003439">
    <property type="entry name" value="ABC_transporter-like_ATP-bd"/>
</dbReference>
<dbReference type="AlphaFoldDB" id="A0A2S0KPU1"/>
<dbReference type="InterPro" id="IPR027417">
    <property type="entry name" value="P-loop_NTPase"/>
</dbReference>
<reference evidence="7" key="1">
    <citation type="submission" date="2018-02" db="EMBL/GenBank/DDBJ databases">
        <authorList>
            <person name="Holder M.E."/>
            <person name="Ajami N.J."/>
            <person name="Petrosino J.F."/>
        </authorList>
    </citation>
    <scope>NUCLEOTIDE SEQUENCE [LARGE SCALE GENOMIC DNA]</scope>
    <source>
        <strain evidence="7">CCUG 47711</strain>
    </source>
</reference>
<name>A0A2S0KPU1_9FIRM</name>
<sequence length="307" mass="34558">MSNKRLEIQGLRKSLSGREIIKGIDLNLYEGEVLGLIGPNGAGKTTTIKMITGLYRKDAGKIYYEGQDYDDSFIKIKNNIGAIVENPDLFPFLSGREHLKQVAILYPGTTDADIDRVAHMLNLDKALDKKVKQYSLGMKQRLGIACMLLAKNNLLILDEPFNGLDPQGIRDLRKMLRDLAEQEGITVMVSSHILSEVQSLCDRIAMINQGEIVAEQKVSDISDSLLDNNVKITTNDQKRLKEYFDARKIPSKVDKEAVVLACELNNINMLLKDLMEADFKIYSVEPIHKNLEDMFIEIMQEKGGEIL</sequence>
<accession>A0A2S0KPU1</accession>
<dbReference type="PROSITE" id="PS00211">
    <property type="entry name" value="ABC_TRANSPORTER_1"/>
    <property type="match status" value="1"/>
</dbReference>
<dbReference type="PANTHER" id="PTHR43335:SF4">
    <property type="entry name" value="ABC TRANSPORTER, ATP-BINDING PROTEIN"/>
    <property type="match status" value="1"/>
</dbReference>
<keyword evidence="4 6" id="KW-0067">ATP-binding</keyword>
<evidence type="ECO:0000313" key="6">
    <source>
        <dbReference type="EMBL" id="AVM43024.1"/>
    </source>
</evidence>
<protein>
    <submittedName>
        <fullName evidence="6">Bacitracin ABC transporter ATP-binding protein</fullName>
    </submittedName>
</protein>